<dbReference type="InterPro" id="IPR001965">
    <property type="entry name" value="Znf_PHD"/>
</dbReference>
<evidence type="ECO:0000313" key="15">
    <source>
        <dbReference type="EMBL" id="CAD7278036.1"/>
    </source>
</evidence>
<dbReference type="Pfam" id="PF23410">
    <property type="entry name" value="Beta-prop_VPS8"/>
    <property type="match status" value="1"/>
</dbReference>
<evidence type="ECO:0000256" key="1">
    <source>
        <dbReference type="ARBA" id="ARBA00001917"/>
    </source>
</evidence>
<evidence type="ECO:0000256" key="9">
    <source>
        <dbReference type="ARBA" id="ARBA00029325"/>
    </source>
</evidence>
<evidence type="ECO:0000256" key="12">
    <source>
        <dbReference type="SAM" id="MobiDB-lite"/>
    </source>
</evidence>
<evidence type="ECO:0000256" key="11">
    <source>
        <dbReference type="PROSITE-ProRule" id="PRU00175"/>
    </source>
</evidence>
<feature type="domain" description="FMN hydroxy acid dehydrogenase" evidence="14">
    <location>
        <begin position="1378"/>
        <end position="1746"/>
    </location>
</feature>
<feature type="region of interest" description="Disordered" evidence="12">
    <location>
        <begin position="59"/>
        <end position="108"/>
    </location>
</feature>
<keyword evidence="5 11" id="KW-0863">Zinc-finger</keyword>
<keyword evidence="7" id="KW-0560">Oxidoreductase</keyword>
<reference evidence="15" key="1">
    <citation type="submission" date="2020-11" db="EMBL/GenBank/DDBJ databases">
        <authorList>
            <person name="Tran Van P."/>
        </authorList>
    </citation>
    <scope>NUCLEOTIDE SEQUENCE</scope>
</reference>
<evidence type="ECO:0000256" key="6">
    <source>
        <dbReference type="ARBA" id="ARBA00022833"/>
    </source>
</evidence>
<evidence type="ECO:0000256" key="5">
    <source>
        <dbReference type="ARBA" id="ARBA00022771"/>
    </source>
</evidence>
<gene>
    <name evidence="15" type="ORF">NMOB1V02_LOCUS5751</name>
</gene>
<evidence type="ECO:0000256" key="10">
    <source>
        <dbReference type="ARBA" id="ARBA00029327"/>
    </source>
</evidence>
<evidence type="ECO:0000256" key="7">
    <source>
        <dbReference type="ARBA" id="ARBA00023002"/>
    </source>
</evidence>
<dbReference type="GO" id="GO:0005770">
    <property type="term" value="C:late endosome"/>
    <property type="evidence" value="ECO:0007669"/>
    <property type="project" value="TreeGrafter"/>
</dbReference>
<dbReference type="GO" id="GO:0030897">
    <property type="term" value="C:HOPS complex"/>
    <property type="evidence" value="ECO:0007669"/>
    <property type="project" value="TreeGrafter"/>
</dbReference>
<dbReference type="SMART" id="SM00249">
    <property type="entry name" value="PHD"/>
    <property type="match status" value="1"/>
</dbReference>
<dbReference type="PANTHER" id="PTHR12616">
    <property type="entry name" value="VACUOLAR PROTEIN SORTING VPS41"/>
    <property type="match status" value="1"/>
</dbReference>
<dbReference type="InterPro" id="IPR045111">
    <property type="entry name" value="Vps41/Vps8"/>
</dbReference>
<dbReference type="PANTHER" id="PTHR12616:SF8">
    <property type="entry name" value="VACUOLAR PROTEIN SORTING-ASSOCIATED PROTEIN 8 HOMOLOG"/>
    <property type="match status" value="1"/>
</dbReference>
<organism evidence="15">
    <name type="scientific">Notodromas monacha</name>
    <dbReference type="NCBI Taxonomy" id="399045"/>
    <lineage>
        <taxon>Eukaryota</taxon>
        <taxon>Metazoa</taxon>
        <taxon>Ecdysozoa</taxon>
        <taxon>Arthropoda</taxon>
        <taxon>Crustacea</taxon>
        <taxon>Oligostraca</taxon>
        <taxon>Ostracoda</taxon>
        <taxon>Podocopa</taxon>
        <taxon>Podocopida</taxon>
        <taxon>Cypridocopina</taxon>
        <taxon>Cypridoidea</taxon>
        <taxon>Cyprididae</taxon>
        <taxon>Notodromas</taxon>
    </lineage>
</organism>
<protein>
    <recommendedName>
        <fullName evidence="3">(S)-2-hydroxy-acid oxidase</fullName>
        <ecNumber evidence="3">1.1.3.15</ecNumber>
    </recommendedName>
</protein>
<comment type="cofactor">
    <cofactor evidence="1">
        <name>FMN</name>
        <dbReference type="ChEBI" id="CHEBI:58210"/>
    </cofactor>
</comment>
<dbReference type="Pfam" id="PF01070">
    <property type="entry name" value="FMN_dh"/>
    <property type="match status" value="1"/>
</dbReference>
<dbReference type="OrthoDB" id="25826at2759"/>
<dbReference type="EMBL" id="OA883128">
    <property type="protein sequence ID" value="CAD7278036.1"/>
    <property type="molecule type" value="Genomic_DNA"/>
</dbReference>
<dbReference type="InterPro" id="IPR036322">
    <property type="entry name" value="WD40_repeat_dom_sf"/>
</dbReference>
<dbReference type="Proteomes" id="UP000678499">
    <property type="component" value="Unassembled WGS sequence"/>
</dbReference>
<dbReference type="SMART" id="SM00184">
    <property type="entry name" value="RING"/>
    <property type="match status" value="1"/>
</dbReference>
<evidence type="ECO:0000313" key="16">
    <source>
        <dbReference type="Proteomes" id="UP000678499"/>
    </source>
</evidence>
<feature type="compositionally biased region" description="Acidic residues" evidence="12">
    <location>
        <begin position="59"/>
        <end position="74"/>
    </location>
</feature>
<dbReference type="InterPro" id="IPR001841">
    <property type="entry name" value="Znf_RING"/>
</dbReference>
<proteinExistence type="inferred from homology"/>
<dbReference type="InterPro" id="IPR000262">
    <property type="entry name" value="FMN-dep_DH"/>
</dbReference>
<dbReference type="Pfam" id="PF12816">
    <property type="entry name" value="TPR_Vps8"/>
    <property type="match status" value="1"/>
</dbReference>
<dbReference type="GO" id="GO:0003973">
    <property type="term" value="F:(S)-2-hydroxy-acid oxidase activity"/>
    <property type="evidence" value="ECO:0007669"/>
    <property type="project" value="UniProtKB-EC"/>
</dbReference>
<feature type="domain" description="RING-type" evidence="13">
    <location>
        <begin position="1291"/>
        <end position="1344"/>
    </location>
</feature>
<dbReference type="InterPro" id="IPR013785">
    <property type="entry name" value="Aldolase_TIM"/>
</dbReference>
<dbReference type="GO" id="GO:0010181">
    <property type="term" value="F:FMN binding"/>
    <property type="evidence" value="ECO:0007669"/>
    <property type="project" value="InterPro"/>
</dbReference>
<evidence type="ECO:0000259" key="13">
    <source>
        <dbReference type="PROSITE" id="PS50089"/>
    </source>
</evidence>
<keyword evidence="4" id="KW-0479">Metal-binding</keyword>
<keyword evidence="16" id="KW-1185">Reference proteome</keyword>
<dbReference type="GO" id="GO:0008270">
    <property type="term" value="F:zinc ion binding"/>
    <property type="evidence" value="ECO:0007669"/>
    <property type="project" value="UniProtKB-KW"/>
</dbReference>
<dbReference type="SUPFAM" id="SSF50978">
    <property type="entry name" value="WD40 repeat-like"/>
    <property type="match status" value="1"/>
</dbReference>
<dbReference type="SUPFAM" id="SSF51395">
    <property type="entry name" value="FMN-linked oxidoreductases"/>
    <property type="match status" value="1"/>
</dbReference>
<dbReference type="GO" id="GO:0005777">
    <property type="term" value="C:peroxisome"/>
    <property type="evidence" value="ECO:0007669"/>
    <property type="project" value="UniProtKB-ARBA"/>
</dbReference>
<evidence type="ECO:0000256" key="3">
    <source>
        <dbReference type="ARBA" id="ARBA00013087"/>
    </source>
</evidence>
<sequence>MSDVDDDDSDCWSTVSKELPTLESILNDDAAGNPSLVQELCDQDVTGCEQKLPSLESILAEEGDESLTSDDEFFESAGNPSTSRSEAESKSSTGCVGGNGSQSETIRPLDDNSVVEHAVFRGISSQISSASMHADAGRATAIAVRGSIAVGMTHGLVLIFNANQSLSSALGGNTETKEYGSVSCMDWNADCSRLLVGFSKGSVSCYDAVRGRLVRHFTQPVSPGCGTLNAKFTDGPGTRAVISDSGGSVWEIKIKRRLGDESDSGRCLFSGARGEVVSIAPLVPAAHQSPGRQLMEDTTRMAGSILAMASFLVATISQGPEKNLYMEIMVIVVTTRPKLGVIFSHPLPGDPRSLPLMSWQAVVIQLPADRGRVVDPVFTFCRDREVFFFQLTYTAALLHPGKPMQFLPLRKLDLDYSLLALAWVNAHVFVVVDSEERLHVRDARLTKEVPEVVELAGVEMVYGSVDFKGFSTGGKVSKAMALVADRACYYSFASAPGQARLVFLGMNGVHAITLRTWVKRVDYLLNNGRHLEALALCDDVLSNKAVGAIGVGQRKSERRAAASKLLSGMVEALKSNALEHLQICVAYSMKIPSSIGGISSDSVTRENAIDTIFDYVKDNHAAVLAFFECLEPKVLAGEITFLNPAIVQTLVEMYEAEGKLDVLEDWLVRLEILCLDFDQVVRLCVKHSLVDAYISCHNRGLGDFVSPLEDLLVKLDAHLRSTSESTLLGSEAIQLGNKILVYISCCLGGRAYPLNGPLMASAPGYSPPPQSAVTASSVKFRVLACLTSIHTRNAGDDEAAYPRLRTLLNFDSLAFLNVLAMAFEAEEFKTDLGLRQKQRLVDILIQIVFEESRTEFKLGEAASDNLLLFLARQVAWTEEGHFHLSPEVWRRLMDYLFSPAKPKREERQSAICQLLGVKTVESQWLRTWDEMIALAEEAEFFRVCEILYDHKGEKDKILWCYLRDPGRRGRIFPYLKQKFSEDDEVIISRSYDLATVDAEEFADFIAHIRPDLLQKIIDQLGSVKSADGCPLLFAFLDALVSIVNDEGGLRGLEVTCGTWELYFDLLAEHRPYAVVLSLKKFDGEYRFDPVYQLCKKHGLAEAQAYLLEKSGDFQGALDILLKDVEEQLNFALSTDEGDIVTRLAKVESKMLVIVEACQRNCRHGLADDASTEGWFSLLGMVLKAQRRTDAAALIPSVSKGLMDMAKHLTASMLSYVSLSTILDKLLRDPSYRTGKFGEVKDLILGMTKAYNYEATVMESARNLSFNEKAGRAVQLVKAAQAGIGPGSGSHCSICRKAGVGRRQLPAIVFFRKCGHWFHENCLNARQADSDAILNKSALKCFSCSASDNAVEASALNLRASSAKVGSMYLSLTNMLNERSRGKILCIDDLRQAAVEKIPKMALDYYRSGADEQITLRENHLAFQRLRLRPRFMVDVSVRNLESEILGSRVNLPIGIAPTALQKMAHPEGECASARAAQAMGTVFVLSTIATSSVEQVAAAAPDCIKWLQLYIYKDRKVTVDLLKRAENAGFKAVAVTVDAPYFGQRLADVRNQFSLPNHLRMENFAKYGATSSATKGANQSAGGSGINEYVASLFDQTLTWQDLAWLKRATKLPVIVKGVLTGEDALLALDYGADAIWVSNHGARQLDTVSATIEVLPEVVEAVKGRCDVFMDGGVEKGTDVLKALALGAKMVFVGRPILWGLAHDGFDGVHTALKILRKELDLAMALSGCTSVSSIPTTLVSRETDRGKL</sequence>
<dbReference type="InterPro" id="IPR008259">
    <property type="entry name" value="FMN_hydac_DH_AS"/>
</dbReference>
<dbReference type="Gene3D" id="2.130.10.10">
    <property type="entry name" value="YVTN repeat-like/Quinoprotein amine dehydrogenase"/>
    <property type="match status" value="1"/>
</dbReference>
<comment type="catalytic activity">
    <reaction evidence="10">
        <text>2-hydroxyoctanoate + O2 = 2-oxooctanoate + H2O2</text>
        <dbReference type="Rhea" id="RHEA:67940"/>
        <dbReference type="ChEBI" id="CHEBI:15379"/>
        <dbReference type="ChEBI" id="CHEBI:16240"/>
        <dbReference type="ChEBI" id="CHEBI:133514"/>
        <dbReference type="ChEBI" id="CHEBI:176689"/>
    </reaction>
    <physiologicalReaction direction="left-to-right" evidence="10">
        <dbReference type="Rhea" id="RHEA:67941"/>
    </physiologicalReaction>
</comment>
<evidence type="ECO:0000259" key="14">
    <source>
        <dbReference type="PROSITE" id="PS51349"/>
    </source>
</evidence>
<comment type="catalytic activity">
    <reaction evidence="9">
        <text>a (2S)-2-hydroxycarboxylate + O2 = a 2-oxocarboxylate + H2O2</text>
        <dbReference type="Rhea" id="RHEA:16789"/>
        <dbReference type="ChEBI" id="CHEBI:15379"/>
        <dbReference type="ChEBI" id="CHEBI:16240"/>
        <dbReference type="ChEBI" id="CHEBI:35179"/>
        <dbReference type="ChEBI" id="CHEBI:58123"/>
        <dbReference type="EC" id="1.1.3.15"/>
    </reaction>
    <physiologicalReaction direction="left-to-right" evidence="9">
        <dbReference type="Rhea" id="RHEA:16790"/>
    </physiologicalReaction>
</comment>
<dbReference type="InterPro" id="IPR012133">
    <property type="entry name" value="Alpha-hydoxy_acid_DH_FMN"/>
</dbReference>
<dbReference type="InterPro" id="IPR015943">
    <property type="entry name" value="WD40/YVTN_repeat-like_dom_sf"/>
</dbReference>
<accession>A0A7R9GD01</accession>
<dbReference type="CDD" id="cd02809">
    <property type="entry name" value="alpha_hydroxyacid_oxid_FMN"/>
    <property type="match status" value="1"/>
</dbReference>
<comment type="similarity">
    <text evidence="2">Belongs to the VPS8 family.</text>
</comment>
<dbReference type="FunFam" id="3.20.20.70:FF:000056">
    <property type="entry name" value="hydroxyacid oxidase 2"/>
    <property type="match status" value="1"/>
</dbReference>
<dbReference type="InterPro" id="IPR025941">
    <property type="entry name" value="Vps8_central_dom"/>
</dbReference>
<dbReference type="GO" id="GO:0006623">
    <property type="term" value="P:protein targeting to vacuole"/>
    <property type="evidence" value="ECO:0007669"/>
    <property type="project" value="InterPro"/>
</dbReference>
<comment type="similarity">
    <text evidence="8">Belongs to the FMN-dependent alpha-hydroxy acid dehydrogenase family.</text>
</comment>
<dbReference type="GO" id="GO:0034058">
    <property type="term" value="P:endosomal vesicle fusion"/>
    <property type="evidence" value="ECO:0007669"/>
    <property type="project" value="TreeGrafter"/>
</dbReference>
<dbReference type="EMBL" id="CAJPEX010001091">
    <property type="protein sequence ID" value="CAG0918188.1"/>
    <property type="molecule type" value="Genomic_DNA"/>
</dbReference>
<evidence type="ECO:0000256" key="8">
    <source>
        <dbReference type="ARBA" id="ARBA00024042"/>
    </source>
</evidence>
<dbReference type="PROSITE" id="PS00557">
    <property type="entry name" value="FMN_HYDROXY_ACID_DH_1"/>
    <property type="match status" value="1"/>
</dbReference>
<dbReference type="PROSITE" id="PS50089">
    <property type="entry name" value="ZF_RING_2"/>
    <property type="match status" value="1"/>
</dbReference>
<dbReference type="Gene3D" id="3.20.20.70">
    <property type="entry name" value="Aldolase class I"/>
    <property type="match status" value="1"/>
</dbReference>
<evidence type="ECO:0000256" key="2">
    <source>
        <dbReference type="ARBA" id="ARBA00009422"/>
    </source>
</evidence>
<dbReference type="InterPro" id="IPR037396">
    <property type="entry name" value="FMN_HAD"/>
</dbReference>
<name>A0A7R9GD01_9CRUS</name>
<dbReference type="EC" id="1.1.3.15" evidence="3"/>
<evidence type="ECO:0000256" key="4">
    <source>
        <dbReference type="ARBA" id="ARBA00022723"/>
    </source>
</evidence>
<dbReference type="PROSITE" id="PS51349">
    <property type="entry name" value="FMN_HYDROXY_ACID_DH_2"/>
    <property type="match status" value="1"/>
</dbReference>
<keyword evidence="6" id="KW-0862">Zinc</keyword>